<evidence type="ECO:0000256" key="3">
    <source>
        <dbReference type="ARBA" id="ARBA00022989"/>
    </source>
</evidence>
<accession>A0A1T4W156</accession>
<evidence type="ECO:0000256" key="2">
    <source>
        <dbReference type="ARBA" id="ARBA00022692"/>
    </source>
</evidence>
<evidence type="ECO:0000256" key="5">
    <source>
        <dbReference type="SAM" id="MobiDB-lite"/>
    </source>
</evidence>
<reference evidence="8 9" key="1">
    <citation type="submission" date="2017-02" db="EMBL/GenBank/DDBJ databases">
        <authorList>
            <person name="Peterson S.W."/>
        </authorList>
    </citation>
    <scope>NUCLEOTIDE SEQUENCE [LARGE SCALE GENOMIC DNA]</scope>
    <source>
        <strain evidence="8 9">DSM 16080</strain>
    </source>
</reference>
<keyword evidence="9" id="KW-1185">Reference proteome</keyword>
<evidence type="ECO:0000256" key="1">
    <source>
        <dbReference type="ARBA" id="ARBA00004141"/>
    </source>
</evidence>
<keyword evidence="3 6" id="KW-1133">Transmembrane helix</keyword>
<feature type="transmembrane region" description="Helical" evidence="6">
    <location>
        <begin position="86"/>
        <end position="113"/>
    </location>
</feature>
<protein>
    <recommendedName>
        <fullName evidence="7">Yip1 domain-containing protein</fullName>
    </recommendedName>
</protein>
<evidence type="ECO:0000256" key="6">
    <source>
        <dbReference type="SAM" id="Phobius"/>
    </source>
</evidence>
<dbReference type="EMBL" id="FUYC01000001">
    <property type="protein sequence ID" value="SKA70927.1"/>
    <property type="molecule type" value="Genomic_DNA"/>
</dbReference>
<proteinExistence type="predicted"/>
<dbReference type="AlphaFoldDB" id="A0A1T4W156"/>
<keyword evidence="2 6" id="KW-0812">Transmembrane</keyword>
<dbReference type="OrthoDB" id="5457334at2"/>
<dbReference type="Pfam" id="PF04893">
    <property type="entry name" value="Yip1"/>
    <property type="match status" value="1"/>
</dbReference>
<dbReference type="STRING" id="1121449.SAMN02745704_00038"/>
<evidence type="ECO:0000259" key="7">
    <source>
        <dbReference type="Pfam" id="PF04893"/>
    </source>
</evidence>
<dbReference type="RefSeq" id="WP_078715637.1">
    <property type="nucleotide sequence ID" value="NZ_FUYC01000001.1"/>
</dbReference>
<evidence type="ECO:0000313" key="9">
    <source>
        <dbReference type="Proteomes" id="UP000190027"/>
    </source>
</evidence>
<dbReference type="GO" id="GO:0016020">
    <property type="term" value="C:membrane"/>
    <property type="evidence" value="ECO:0007669"/>
    <property type="project" value="UniProtKB-SubCell"/>
</dbReference>
<feature type="transmembrane region" description="Helical" evidence="6">
    <location>
        <begin position="166"/>
        <end position="188"/>
    </location>
</feature>
<comment type="subcellular location">
    <subcellularLocation>
        <location evidence="1">Membrane</location>
        <topology evidence="1">Multi-pass membrane protein</topology>
    </subcellularLocation>
</comment>
<feature type="region of interest" description="Disordered" evidence="5">
    <location>
        <begin position="1"/>
        <end position="24"/>
    </location>
</feature>
<name>A0A1T4W156_9BACT</name>
<sequence>MTRQGLALKADPGTESERRVEADTSPLDTRRFFTTMTEIVRAPRIFFAGLEDTPQNYRNAWRYLALAALFHTMVSVTYFFNHKLAMAGILMINAMALPALLAFLCLLVMNMFLGAGTTFKRVFTIVAFASGTVMPVSWIPALQVFTEPIRALLVCVGLTKACGLRPWQSVFAVVLTVILFLLLMWSALPVLMDLQGGLAG</sequence>
<organism evidence="8 9">
    <name type="scientific">Paucidesulfovibrio gracilis DSM 16080</name>
    <dbReference type="NCBI Taxonomy" id="1121449"/>
    <lineage>
        <taxon>Bacteria</taxon>
        <taxon>Pseudomonadati</taxon>
        <taxon>Thermodesulfobacteriota</taxon>
        <taxon>Desulfovibrionia</taxon>
        <taxon>Desulfovibrionales</taxon>
        <taxon>Desulfovibrionaceae</taxon>
        <taxon>Paucidesulfovibrio</taxon>
    </lineage>
</organism>
<feature type="transmembrane region" description="Helical" evidence="6">
    <location>
        <begin position="125"/>
        <end position="146"/>
    </location>
</feature>
<evidence type="ECO:0000256" key="4">
    <source>
        <dbReference type="ARBA" id="ARBA00023136"/>
    </source>
</evidence>
<feature type="transmembrane region" description="Helical" evidence="6">
    <location>
        <begin position="60"/>
        <end position="80"/>
    </location>
</feature>
<keyword evidence="4 6" id="KW-0472">Membrane</keyword>
<evidence type="ECO:0000313" key="8">
    <source>
        <dbReference type="EMBL" id="SKA70927.1"/>
    </source>
</evidence>
<dbReference type="InterPro" id="IPR006977">
    <property type="entry name" value="Yip1_dom"/>
</dbReference>
<dbReference type="Proteomes" id="UP000190027">
    <property type="component" value="Unassembled WGS sequence"/>
</dbReference>
<feature type="domain" description="Yip1" evidence="7">
    <location>
        <begin position="38"/>
        <end position="187"/>
    </location>
</feature>
<gene>
    <name evidence="8" type="ORF">SAMN02745704_00038</name>
</gene>